<accession>A0A1I7XJR4</accession>
<feature type="domain" description="U3 small nucleolar RNA-associated protein 20 N-terminal" evidence="2">
    <location>
        <begin position="188"/>
        <end position="380"/>
    </location>
</feature>
<dbReference type="InterPro" id="IPR057525">
    <property type="entry name" value="UTP20_C"/>
</dbReference>
<dbReference type="PANTHER" id="PTHR17695">
    <property type="entry name" value="SMALL SUBUNIT PROCESSOME COMPONENT 20 HOMOLOG"/>
    <property type="match status" value="1"/>
</dbReference>
<evidence type="ECO:0000313" key="4">
    <source>
        <dbReference type="Proteomes" id="UP000095283"/>
    </source>
</evidence>
<evidence type="ECO:0000259" key="2">
    <source>
        <dbReference type="Pfam" id="PF07539"/>
    </source>
</evidence>
<dbReference type="GO" id="GO:0032040">
    <property type="term" value="C:small-subunit processome"/>
    <property type="evidence" value="ECO:0007669"/>
    <property type="project" value="TreeGrafter"/>
</dbReference>
<dbReference type="Proteomes" id="UP000095283">
    <property type="component" value="Unplaced"/>
</dbReference>
<dbReference type="SUPFAM" id="SSF48371">
    <property type="entry name" value="ARM repeat"/>
    <property type="match status" value="1"/>
</dbReference>
<dbReference type="WBParaSite" id="Hba_17551">
    <property type="protein sequence ID" value="Hba_17551"/>
    <property type="gene ID" value="Hba_17551"/>
</dbReference>
<feature type="compositionally biased region" description="Basic and acidic residues" evidence="1">
    <location>
        <begin position="1302"/>
        <end position="1313"/>
    </location>
</feature>
<proteinExistence type="predicted"/>
<dbReference type="InterPro" id="IPR052575">
    <property type="entry name" value="SSU_processome_comp_20"/>
</dbReference>
<dbReference type="PANTHER" id="PTHR17695:SF11">
    <property type="entry name" value="SMALL SUBUNIT PROCESSOME COMPONENT 20 HOMOLOG"/>
    <property type="match status" value="1"/>
</dbReference>
<dbReference type="InterPro" id="IPR011430">
    <property type="entry name" value="UTP20_N"/>
</dbReference>
<keyword evidence="4" id="KW-1185">Reference proteome</keyword>
<dbReference type="InterPro" id="IPR011989">
    <property type="entry name" value="ARM-like"/>
</dbReference>
<dbReference type="GO" id="GO:0030686">
    <property type="term" value="C:90S preribosome"/>
    <property type="evidence" value="ECO:0007669"/>
    <property type="project" value="TreeGrafter"/>
</dbReference>
<protein>
    <submittedName>
        <fullName evidence="5">DRIM domain-containing protein</fullName>
    </submittedName>
</protein>
<feature type="region of interest" description="Disordered" evidence="1">
    <location>
        <begin position="1292"/>
        <end position="1313"/>
    </location>
</feature>
<evidence type="ECO:0000256" key="1">
    <source>
        <dbReference type="SAM" id="MobiDB-lite"/>
    </source>
</evidence>
<name>A0A1I7XJR4_HETBA</name>
<dbReference type="InterPro" id="IPR016024">
    <property type="entry name" value="ARM-type_fold"/>
</dbReference>
<reference evidence="5" key="1">
    <citation type="submission" date="2016-11" db="UniProtKB">
        <authorList>
            <consortium name="WormBaseParasite"/>
        </authorList>
    </citation>
    <scope>IDENTIFICATION</scope>
</reference>
<dbReference type="Gene3D" id="1.25.10.10">
    <property type="entry name" value="Leucine-rich Repeat Variant"/>
    <property type="match status" value="1"/>
</dbReference>
<feature type="domain" description="U3 small nucleolar RNA-associated protein 20 C-terminal" evidence="3">
    <location>
        <begin position="982"/>
        <end position="1289"/>
    </location>
</feature>
<dbReference type="Pfam" id="PF07539">
    <property type="entry name" value="UTP20_N"/>
    <property type="match status" value="1"/>
</dbReference>
<evidence type="ECO:0000313" key="5">
    <source>
        <dbReference type="WBParaSite" id="Hba_17551"/>
    </source>
</evidence>
<dbReference type="Pfam" id="PF23099">
    <property type="entry name" value="UTP20_C"/>
    <property type="match status" value="1"/>
</dbReference>
<organism evidence="4 5">
    <name type="scientific">Heterorhabditis bacteriophora</name>
    <name type="common">Entomopathogenic nematode worm</name>
    <dbReference type="NCBI Taxonomy" id="37862"/>
    <lineage>
        <taxon>Eukaryota</taxon>
        <taxon>Metazoa</taxon>
        <taxon>Ecdysozoa</taxon>
        <taxon>Nematoda</taxon>
        <taxon>Chromadorea</taxon>
        <taxon>Rhabditida</taxon>
        <taxon>Rhabditina</taxon>
        <taxon>Rhabditomorpha</taxon>
        <taxon>Strongyloidea</taxon>
        <taxon>Heterorhabditidae</taxon>
        <taxon>Heterorhabditis</taxon>
    </lineage>
</organism>
<sequence length="1313" mass="149746">MSVADRIGEFFAAYPLRVYDSEEMHSLLRNLLLPFLSEARSIHGEPISIPPMSIIKMLTIWSKFPSLYHLYALRITWMNRNETLMDLMINPLIWSGLTSSMLRIIRQALWNLLTMADETSAGQLEMNYAVIPIIKDTNYGTSLVVYHIERLVQFLAESIEDKNNNKKVSMENLNILSNHLERKIPKDQMAQNMLNTLARLVKHISHPEEFIRRLGPLFSQIESRNCRESLVSIVLSLSENIKTPTDLCILLKLVADLDSWDKKKVEEPDHEKRHLSYAKLFEVLVLLYMDRLARLRSLHCYVKKFQIWSIDQKIDVNLIIMFVHTHFFTLNKSADISLRSSSSSNLRALIEHVGRVNYENDSKRKLVDSHIIPIVRRGFHCEAEVVREEIVRCLVTLIDNFPSHPQLMHLNQLRNHDCDLDFFANVIHIQVFIITTTKQIHRRQRAIHKLVDNLKDNKVSVLIRVVNIQFSLITFQVFIPFEVLNKFFIPLIHPYLINVTSKNSALSDECLRLLNTILRLASWPKYISCLDHWMNRLNQELEVNQLMNRIIVAIIDAFHFDVAEAEESCKNNDSSTIRIAVRNKIVNHLLPKLSKCINGKASCLAAALGVHKKARTSENKYYNEDDDIQRAPVALATTKLLMKLPPSIMSQHLHGNNSPQKILLALAGKQRDAYVEPAPMLSSESSCGTHFPSSRIFPISCNRLETVALSTPRCSVSSSWVCNGFSSNNHIDLHASVPLLVVGTRREYSVEYAVFGKRFDSSDRENIARLDPFVLLVTRCLALKYDKGFTQIINISDSSFLTKKHISLLLNYVETDLLDSQKQATAFSLVKAIVKKRIAHDRIPEVMKLLSELSITSTISHIRAQCRDTLSDFIGNHPNSDNPKEYLEFFLAQLEYEHVDGQLSAADMLHLLFSNLLQPVLNENCMFCVVKLAACKINSDVPKCKSYVAAALRKLLEEVGEGSRGDVYSAACDWLECDMEGSRAVAVEVLIELSHVEKSRFACRMTSVLSLIGKKLCSDDLLEKNSESTLTALLDGMVLILHNICTAAKDIVRSEDFLKIIGLLGPMAMCRDSSSIRRASSSLIGQFLSLTENTFWSKCTTVPSLVSNLIDWMCWQLRDKKLDIEVAEQASRNIVFLSMILSIEDFCNLLSRLASICKFEIVHQPRNALKRISCFKLSAALAVRENGKKFDAIVDLFLPLFVREMNRKSANNTEELYSLAIEIGDVFKKKLGEQEYGSLLAKCQMESIKKSEDRKRRLKEISVTAPAEAAEMKRKKHMKKVVARKRKLDQLKPYRVGKRKHAELMKNNHEESD</sequence>
<evidence type="ECO:0000259" key="3">
    <source>
        <dbReference type="Pfam" id="PF23099"/>
    </source>
</evidence>